<dbReference type="AlphaFoldDB" id="I3RAU6"/>
<dbReference type="EMBL" id="CP001871">
    <property type="protein sequence ID" value="AFK21356.1"/>
    <property type="molecule type" value="Genomic_DNA"/>
</dbReference>
<gene>
    <name evidence="1" type="ordered locus">HFX_6233</name>
</gene>
<evidence type="ECO:0000313" key="2">
    <source>
        <dbReference type="Proteomes" id="UP000006469"/>
    </source>
</evidence>
<sequence length="135" mass="15240">MAVREEARGGLCYTADTDRLRRSECRWYESISRRSRRTDSASNRRLGSPGLVALCLSRHVRPDFAFSVLSCRFGSVFFEELSVVVADGTDPRTPVECPFDESTVEPSVAGEFGFAEVPRVPQHRHHRAVFFSVDE</sequence>
<keyword evidence="1" id="KW-0614">Plasmid</keyword>
<reference evidence="1 2" key="1">
    <citation type="journal article" date="2012" name="J. Bacteriol.">
        <title>Complete genome sequence of the metabolically versatile halophilic archaeon Haloferax mediterranei, a poly(3-hydroxybutyrate-co-3-hydroxyvalerate) producer.</title>
        <authorList>
            <person name="Han J."/>
            <person name="Zhang F."/>
            <person name="Hou J."/>
            <person name="Liu X."/>
            <person name="Li M."/>
            <person name="Liu H."/>
            <person name="Cai L."/>
            <person name="Zhang B."/>
            <person name="Chen Y."/>
            <person name="Zhou J."/>
            <person name="Hu S."/>
            <person name="Xiang H."/>
        </authorList>
    </citation>
    <scope>NUCLEOTIDE SEQUENCE [LARGE SCALE GENOMIC DNA]</scope>
    <source>
        <strain evidence="2">ATCC 33500 / DSM 1411 / JCM 8866 / NBRC 14739 / NCIMB 2177 / R-4</strain>
        <plasmid evidence="2">pHM500</plasmid>
    </source>
</reference>
<dbReference type="KEGG" id="hme:HFX_6233"/>
<proteinExistence type="predicted"/>
<protein>
    <submittedName>
        <fullName evidence="1">Uncharacterized protein</fullName>
    </submittedName>
</protein>
<dbReference type="HOGENOM" id="CLU_1881000_0_0_2"/>
<evidence type="ECO:0000313" key="1">
    <source>
        <dbReference type="EMBL" id="AFK21356.1"/>
    </source>
</evidence>
<accession>I3RAU6</accession>
<name>I3RAU6_HALMT</name>
<geneLocation type="plasmid" evidence="1 2">
    <name>pHM500</name>
</geneLocation>
<dbReference type="Proteomes" id="UP000006469">
    <property type="component" value="Plasmid pHM500"/>
</dbReference>
<organism evidence="1 2">
    <name type="scientific">Haloferax mediterranei (strain ATCC 33500 / DSM 1411 / JCM 8866 / NBRC 14739 / NCIMB 2177 / R-4)</name>
    <name type="common">Halobacterium mediterranei</name>
    <dbReference type="NCBI Taxonomy" id="523841"/>
    <lineage>
        <taxon>Archaea</taxon>
        <taxon>Methanobacteriati</taxon>
        <taxon>Methanobacteriota</taxon>
        <taxon>Stenosarchaea group</taxon>
        <taxon>Halobacteria</taxon>
        <taxon>Halobacteriales</taxon>
        <taxon>Haloferacaceae</taxon>
        <taxon>Haloferax</taxon>
    </lineage>
</organism>